<reference evidence="6 7" key="1">
    <citation type="submission" date="2020-12" db="EMBL/GenBank/DDBJ databases">
        <title>Sulforoseuscoccus oceanibium gen. nov., sp. nov., a representative of the phylum Verrucomicrobia with special cytoplasmic membrane, and proposal of Sulforoseuscoccusaceae fam. nov.</title>
        <authorList>
            <person name="Xi F."/>
        </authorList>
    </citation>
    <scope>NUCLEOTIDE SEQUENCE [LARGE SCALE GENOMIC DNA]</scope>
    <source>
        <strain evidence="6 7">T37</strain>
    </source>
</reference>
<dbReference type="Pfam" id="PF10035">
    <property type="entry name" value="DUF2179"/>
    <property type="match status" value="1"/>
</dbReference>
<dbReference type="CDD" id="cd16380">
    <property type="entry name" value="YitT_C"/>
    <property type="match status" value="1"/>
</dbReference>
<dbReference type="PIRSF" id="PIRSF006483">
    <property type="entry name" value="Membrane_protein_YitT"/>
    <property type="match status" value="1"/>
</dbReference>
<dbReference type="InterPro" id="IPR003740">
    <property type="entry name" value="YitT"/>
</dbReference>
<sequence length="282" mass="30011">MERSPTPPVIRVPMLLLGIVILSWGFNSLLLANEVLIGGLPGFSILVLKQFGMDPSVTQWALGIPIFFIGWAFLGRREIINSLGGALVLPLVIWLMRDVFPLQVGNQVLAAVFGGLTCGLGLGLIFRANATVGGFSIIARIFSRWLGVPISHCMLAIDGVIVLAAGSFFGAEAAMLALLSVFSLSKAIDIVQTGVGGAKSVTIITENEEAMREMLLQRLDSGATVLKATGAHSGDDRAFIVSVVPRAKVARLRRNIKRVDPAAFTVITDASEVLGYGFQDHG</sequence>
<accession>A0A6B3L4I6</accession>
<dbReference type="GO" id="GO:0005886">
    <property type="term" value="C:plasma membrane"/>
    <property type="evidence" value="ECO:0007669"/>
    <property type="project" value="UniProtKB-SubCell"/>
</dbReference>
<dbReference type="InterPro" id="IPR051461">
    <property type="entry name" value="UPF0750_membrane"/>
</dbReference>
<dbReference type="PANTHER" id="PTHR33545:SF9">
    <property type="entry name" value="UPF0750 MEMBRANE PROTEIN YITE"/>
    <property type="match status" value="1"/>
</dbReference>
<gene>
    <name evidence="6" type="ORF">G3M56_004900</name>
</gene>
<dbReference type="RefSeq" id="WP_164364067.1">
    <property type="nucleotide sequence ID" value="NZ_CP066776.1"/>
</dbReference>
<organism evidence="6 7">
    <name type="scientific">Sulfuriroseicoccus oceanibius</name>
    <dbReference type="NCBI Taxonomy" id="2707525"/>
    <lineage>
        <taxon>Bacteria</taxon>
        <taxon>Pseudomonadati</taxon>
        <taxon>Verrucomicrobiota</taxon>
        <taxon>Verrucomicrobiia</taxon>
        <taxon>Verrucomicrobiales</taxon>
        <taxon>Verrucomicrobiaceae</taxon>
        <taxon>Sulfuriroseicoccus</taxon>
    </lineage>
</organism>
<keyword evidence="4" id="KW-1133">Transmembrane helix</keyword>
<keyword evidence="7" id="KW-1185">Reference proteome</keyword>
<comment type="subcellular location">
    <subcellularLocation>
        <location evidence="1">Cell membrane</location>
        <topology evidence="1">Multi-pass membrane protein</topology>
    </subcellularLocation>
</comment>
<proteinExistence type="predicted"/>
<evidence type="ECO:0000256" key="1">
    <source>
        <dbReference type="ARBA" id="ARBA00004651"/>
    </source>
</evidence>
<evidence type="ECO:0000313" key="7">
    <source>
        <dbReference type="Proteomes" id="UP000475117"/>
    </source>
</evidence>
<dbReference type="Proteomes" id="UP000475117">
    <property type="component" value="Chromosome"/>
</dbReference>
<evidence type="ECO:0000313" key="6">
    <source>
        <dbReference type="EMBL" id="QQL45921.1"/>
    </source>
</evidence>
<evidence type="ECO:0000256" key="4">
    <source>
        <dbReference type="ARBA" id="ARBA00022989"/>
    </source>
</evidence>
<dbReference type="InterPro" id="IPR019264">
    <property type="entry name" value="DUF2179"/>
</dbReference>
<dbReference type="Gene3D" id="3.30.70.120">
    <property type="match status" value="1"/>
</dbReference>
<name>A0A6B3L4I6_9BACT</name>
<dbReference type="InterPro" id="IPR015867">
    <property type="entry name" value="N-reg_PII/ATP_PRibTrfase_C"/>
</dbReference>
<dbReference type="AlphaFoldDB" id="A0A6B3L4I6"/>
<evidence type="ECO:0000256" key="5">
    <source>
        <dbReference type="ARBA" id="ARBA00023136"/>
    </source>
</evidence>
<dbReference type="PANTHER" id="PTHR33545">
    <property type="entry name" value="UPF0750 MEMBRANE PROTEIN YITT-RELATED"/>
    <property type="match status" value="1"/>
</dbReference>
<keyword evidence="3" id="KW-0812">Transmembrane</keyword>
<dbReference type="Pfam" id="PF02588">
    <property type="entry name" value="YitT_membrane"/>
    <property type="match status" value="1"/>
</dbReference>
<keyword evidence="5" id="KW-0472">Membrane</keyword>
<protein>
    <submittedName>
        <fullName evidence="6">YitT family protein</fullName>
    </submittedName>
</protein>
<dbReference type="EMBL" id="CP066776">
    <property type="protein sequence ID" value="QQL45921.1"/>
    <property type="molecule type" value="Genomic_DNA"/>
</dbReference>
<evidence type="ECO:0000256" key="3">
    <source>
        <dbReference type="ARBA" id="ARBA00022692"/>
    </source>
</evidence>
<dbReference type="KEGG" id="soa:G3M56_004900"/>
<keyword evidence="2" id="KW-1003">Cell membrane</keyword>
<evidence type="ECO:0000256" key="2">
    <source>
        <dbReference type="ARBA" id="ARBA00022475"/>
    </source>
</evidence>